<feature type="region of interest" description="Disordered" evidence="1">
    <location>
        <begin position="1"/>
        <end position="35"/>
    </location>
</feature>
<gene>
    <name evidence="2" type="ORF">V6N11_026338</name>
</gene>
<proteinExistence type="predicted"/>
<comment type="caution">
    <text evidence="2">The sequence shown here is derived from an EMBL/GenBank/DDBJ whole genome shotgun (WGS) entry which is preliminary data.</text>
</comment>
<accession>A0ABR2SVG9</accession>
<dbReference type="Proteomes" id="UP001396334">
    <property type="component" value="Unassembled WGS sequence"/>
</dbReference>
<feature type="compositionally biased region" description="Polar residues" evidence="1">
    <location>
        <begin position="1"/>
        <end position="17"/>
    </location>
</feature>
<dbReference type="EMBL" id="JBBPBN010000011">
    <property type="protein sequence ID" value="KAK9029217.1"/>
    <property type="molecule type" value="Genomic_DNA"/>
</dbReference>
<evidence type="ECO:0000313" key="2">
    <source>
        <dbReference type="EMBL" id="KAK9029217.1"/>
    </source>
</evidence>
<evidence type="ECO:0000313" key="3">
    <source>
        <dbReference type="Proteomes" id="UP001396334"/>
    </source>
</evidence>
<reference evidence="2 3" key="1">
    <citation type="journal article" date="2024" name="G3 (Bethesda)">
        <title>Genome assembly of Hibiscus sabdariffa L. provides insights into metabolisms of medicinal natural products.</title>
        <authorList>
            <person name="Kim T."/>
        </authorList>
    </citation>
    <scope>NUCLEOTIDE SEQUENCE [LARGE SCALE GENOMIC DNA]</scope>
    <source>
        <strain evidence="2">TK-2024</strain>
        <tissue evidence="2">Old leaves</tissue>
    </source>
</reference>
<name>A0ABR2SVG9_9ROSI</name>
<sequence>MHAPISTINAPNPTPSISPAYVPGGKPSQHDGDTEANLQRCHSKMVLLVTGDSGGVVLGSKGGEVGAGDGDVAIFGELRFELGNRVGASEVQVEADGFDLWRLLGVQLLGRAGKGGVNGGGSSGNS</sequence>
<protein>
    <recommendedName>
        <fullName evidence="4">AT-hook motif nuclear-localized protein</fullName>
    </recommendedName>
</protein>
<evidence type="ECO:0008006" key="4">
    <source>
        <dbReference type="Google" id="ProtNLM"/>
    </source>
</evidence>
<evidence type="ECO:0000256" key="1">
    <source>
        <dbReference type="SAM" id="MobiDB-lite"/>
    </source>
</evidence>
<organism evidence="2 3">
    <name type="scientific">Hibiscus sabdariffa</name>
    <name type="common">roselle</name>
    <dbReference type="NCBI Taxonomy" id="183260"/>
    <lineage>
        <taxon>Eukaryota</taxon>
        <taxon>Viridiplantae</taxon>
        <taxon>Streptophyta</taxon>
        <taxon>Embryophyta</taxon>
        <taxon>Tracheophyta</taxon>
        <taxon>Spermatophyta</taxon>
        <taxon>Magnoliopsida</taxon>
        <taxon>eudicotyledons</taxon>
        <taxon>Gunneridae</taxon>
        <taxon>Pentapetalae</taxon>
        <taxon>rosids</taxon>
        <taxon>malvids</taxon>
        <taxon>Malvales</taxon>
        <taxon>Malvaceae</taxon>
        <taxon>Malvoideae</taxon>
        <taxon>Hibiscus</taxon>
    </lineage>
</organism>
<keyword evidence="3" id="KW-1185">Reference proteome</keyword>